<dbReference type="GO" id="GO:0016020">
    <property type="term" value="C:membrane"/>
    <property type="evidence" value="ECO:0007669"/>
    <property type="project" value="UniProtKB-SubCell"/>
</dbReference>
<accession>A0A482X3P7</accession>
<dbReference type="Gene3D" id="1.20.1250.20">
    <property type="entry name" value="MFS general substrate transporter like domains"/>
    <property type="match status" value="2"/>
</dbReference>
<gene>
    <name evidence="5" type="ORF">LSTR_LSTR002413</name>
</gene>
<keyword evidence="6" id="KW-1185">Reference proteome</keyword>
<keyword evidence="3" id="KW-0472">Membrane</keyword>
<evidence type="ECO:0000256" key="2">
    <source>
        <dbReference type="SAM" id="MobiDB-lite"/>
    </source>
</evidence>
<evidence type="ECO:0000313" key="6">
    <source>
        <dbReference type="Proteomes" id="UP000291343"/>
    </source>
</evidence>
<dbReference type="OrthoDB" id="2213137at2759"/>
<feature type="domain" description="Major facilitator superfamily (MFS) profile" evidence="4">
    <location>
        <begin position="507"/>
        <end position="762"/>
    </location>
</feature>
<feature type="transmembrane region" description="Helical" evidence="3">
    <location>
        <begin position="49"/>
        <end position="69"/>
    </location>
</feature>
<dbReference type="PANTHER" id="PTHR11360">
    <property type="entry name" value="MONOCARBOXYLATE TRANSPORTER"/>
    <property type="match status" value="1"/>
</dbReference>
<evidence type="ECO:0000313" key="5">
    <source>
        <dbReference type="EMBL" id="RZF40010.1"/>
    </source>
</evidence>
<feature type="transmembrane region" description="Helical" evidence="3">
    <location>
        <begin position="618"/>
        <end position="644"/>
    </location>
</feature>
<feature type="transmembrane region" description="Helical" evidence="3">
    <location>
        <begin position="656"/>
        <end position="674"/>
    </location>
</feature>
<feature type="transmembrane region" description="Helical" evidence="3">
    <location>
        <begin position="118"/>
        <end position="136"/>
    </location>
</feature>
<feature type="transmembrane region" description="Helical" evidence="3">
    <location>
        <begin position="595"/>
        <end position="612"/>
    </location>
</feature>
<evidence type="ECO:0000256" key="3">
    <source>
        <dbReference type="SAM" id="Phobius"/>
    </source>
</evidence>
<dbReference type="GO" id="GO:0008028">
    <property type="term" value="F:monocarboxylic acid transmembrane transporter activity"/>
    <property type="evidence" value="ECO:0007669"/>
    <property type="project" value="TreeGrafter"/>
</dbReference>
<comment type="caution">
    <text evidence="5">The sequence shown here is derived from an EMBL/GenBank/DDBJ whole genome shotgun (WGS) entry which is preliminary data.</text>
</comment>
<dbReference type="PANTHER" id="PTHR11360:SF286">
    <property type="entry name" value="GH22266P"/>
    <property type="match status" value="1"/>
</dbReference>
<dbReference type="InParanoid" id="A0A482X3P7"/>
<name>A0A482X3P7_LAOST</name>
<dbReference type="InterPro" id="IPR036259">
    <property type="entry name" value="MFS_trans_sf"/>
</dbReference>
<feature type="compositionally biased region" description="Polar residues" evidence="2">
    <location>
        <begin position="394"/>
        <end position="422"/>
    </location>
</feature>
<feature type="transmembrane region" description="Helical" evidence="3">
    <location>
        <begin position="142"/>
        <end position="169"/>
    </location>
</feature>
<evidence type="ECO:0000259" key="4">
    <source>
        <dbReference type="PROSITE" id="PS50850"/>
    </source>
</evidence>
<dbReference type="EMBL" id="QKKF02019433">
    <property type="protein sequence ID" value="RZF40010.1"/>
    <property type="molecule type" value="Genomic_DNA"/>
</dbReference>
<dbReference type="PROSITE" id="PS50850">
    <property type="entry name" value="MFS"/>
    <property type="match status" value="1"/>
</dbReference>
<protein>
    <recommendedName>
        <fullName evidence="4">Major facilitator superfamily (MFS) profile domain-containing protein</fullName>
    </recommendedName>
</protein>
<feature type="transmembrane region" description="Helical" evidence="3">
    <location>
        <begin position="176"/>
        <end position="196"/>
    </location>
</feature>
<feature type="region of interest" description="Disordered" evidence="2">
    <location>
        <begin position="387"/>
        <end position="425"/>
    </location>
</feature>
<keyword evidence="3" id="KW-0812">Transmembrane</keyword>
<dbReference type="InterPro" id="IPR011701">
    <property type="entry name" value="MFS"/>
</dbReference>
<feature type="region of interest" description="Disordered" evidence="2">
    <location>
        <begin position="314"/>
        <end position="333"/>
    </location>
</feature>
<evidence type="ECO:0000256" key="1">
    <source>
        <dbReference type="ARBA" id="ARBA00004141"/>
    </source>
</evidence>
<dbReference type="InterPro" id="IPR020846">
    <property type="entry name" value="MFS_dom"/>
</dbReference>
<dbReference type="Pfam" id="PF07690">
    <property type="entry name" value="MFS_1"/>
    <property type="match status" value="2"/>
</dbReference>
<proteinExistence type="predicted"/>
<dbReference type="SUPFAM" id="SSF103473">
    <property type="entry name" value="MFS general substrate transporter"/>
    <property type="match status" value="1"/>
</dbReference>
<dbReference type="FunFam" id="1.20.1250.20:FF:000271">
    <property type="entry name" value="Monocarboxylate transporter"/>
    <property type="match status" value="1"/>
</dbReference>
<feature type="transmembrane region" description="Helical" evidence="3">
    <location>
        <begin position="564"/>
        <end position="583"/>
    </location>
</feature>
<keyword evidence="3" id="KW-1133">Transmembrane helix</keyword>
<sequence>MSTTKINQKPVRVRRISGMDNEVIEESVHLMEPEETIESAMPSPPDGGYGWVIVLASFMCNMIVDGIAYTFGVVMSDFVAYYGVGKGTVAWVGSLLSGMYLFAGPVVSALTNKYGCRATCIAGSIIGCVGFVLSIFSPTIEVLMITYGIIGGIGFGFIYLPAIVCVGYYFETKRSLATGIAVCGSGVGTFLFAPFATLLLETYDWKGTNLILGGLILNCAVFGALMRPLEAPKNVGCKPLLQRMADEKRIQMRRGSAVSSASFSIDRMPDGTIVKRMKPPPNVDPGVHSSFELDRIVPAASTILPTITEVKTADQSSVTTNQNSSSTDIENEKNIENKLITEEKDKLSTSEVETPIRRNSTQFILNSNSNITRNDTVINLERVRRISNSERNKSSPQTVKKSRSNLSTNGDSINRRLSVSSNNDDDGSYYVSKTSIAKKDLIRPMSRKDIFYSGSVINLPEFQSQRSIAGYRASVISLSRRSGREATVSVDRESDKNAFAEIFSCCTLPDSMKSVLASTLDMSLLKDPVFMMVGVSSVFGMAGLFIPFFFLVDAAQKDGMPQGEAASLLSVIGMTNIVARILIGWLADFPWVNSMLFSNLSLLIGAIAVSLAPFCHSYYAYVIMSIFFGIAVAGFISLTSIVLVDLLGLDKLTNAFGLLILFRGIATIFGSPLAGAVYDITGTYDIPFYMAGSFFLIATITGFIAPVLKQFLTPEEFSIPMEDVLSPIGEDEGEDEELIVNNVPKVNIISDDSKLSTVEVKQ</sequence>
<dbReference type="FunFam" id="1.20.1250.20:FF:000372">
    <property type="entry name" value="Monocarboxylate transporter"/>
    <property type="match status" value="1"/>
</dbReference>
<organism evidence="5 6">
    <name type="scientific">Laodelphax striatellus</name>
    <name type="common">Small brown planthopper</name>
    <name type="synonym">Delphax striatella</name>
    <dbReference type="NCBI Taxonomy" id="195883"/>
    <lineage>
        <taxon>Eukaryota</taxon>
        <taxon>Metazoa</taxon>
        <taxon>Ecdysozoa</taxon>
        <taxon>Arthropoda</taxon>
        <taxon>Hexapoda</taxon>
        <taxon>Insecta</taxon>
        <taxon>Pterygota</taxon>
        <taxon>Neoptera</taxon>
        <taxon>Paraneoptera</taxon>
        <taxon>Hemiptera</taxon>
        <taxon>Auchenorrhyncha</taxon>
        <taxon>Fulgoroidea</taxon>
        <taxon>Delphacidae</taxon>
        <taxon>Criomorphinae</taxon>
        <taxon>Laodelphax</taxon>
    </lineage>
</organism>
<dbReference type="InterPro" id="IPR050327">
    <property type="entry name" value="Proton-linked_MCT"/>
</dbReference>
<feature type="transmembrane region" description="Helical" evidence="3">
    <location>
        <begin position="89"/>
        <end position="111"/>
    </location>
</feature>
<reference evidence="5 6" key="1">
    <citation type="journal article" date="2017" name="Gigascience">
        <title>Genome sequence of the small brown planthopper, Laodelphax striatellus.</title>
        <authorList>
            <person name="Zhu J."/>
            <person name="Jiang F."/>
            <person name="Wang X."/>
            <person name="Yang P."/>
            <person name="Bao Y."/>
            <person name="Zhao W."/>
            <person name="Wang W."/>
            <person name="Lu H."/>
            <person name="Wang Q."/>
            <person name="Cui N."/>
            <person name="Li J."/>
            <person name="Chen X."/>
            <person name="Luo L."/>
            <person name="Yu J."/>
            <person name="Kang L."/>
            <person name="Cui F."/>
        </authorList>
    </citation>
    <scope>NUCLEOTIDE SEQUENCE [LARGE SCALE GENOMIC DNA]</scope>
    <source>
        <strain evidence="5">Lst14</strain>
    </source>
</reference>
<feature type="compositionally biased region" description="Low complexity" evidence="2">
    <location>
        <begin position="315"/>
        <end position="327"/>
    </location>
</feature>
<feature type="transmembrane region" description="Helical" evidence="3">
    <location>
        <begin position="529"/>
        <end position="552"/>
    </location>
</feature>
<dbReference type="AlphaFoldDB" id="A0A482X3P7"/>
<feature type="transmembrane region" description="Helical" evidence="3">
    <location>
        <begin position="686"/>
        <end position="708"/>
    </location>
</feature>
<dbReference type="Proteomes" id="UP000291343">
    <property type="component" value="Unassembled WGS sequence"/>
</dbReference>
<comment type="subcellular location">
    <subcellularLocation>
        <location evidence="1">Membrane</location>
        <topology evidence="1">Multi-pass membrane protein</topology>
    </subcellularLocation>
</comment>
<dbReference type="CDD" id="cd17352">
    <property type="entry name" value="MFS_MCT_SLC16"/>
    <property type="match status" value="1"/>
</dbReference>